<sequence length="67" mass="7408">MLTTNRFDSRTLANMDVALKSACQHLSKGTDDHKTRRYIARRTIKCADRGDRTLGGLTEAGQAAVRS</sequence>
<accession>A0A844T7G9</accession>
<dbReference type="EMBL" id="WQNF01000058">
    <property type="protein sequence ID" value="MVT71031.1"/>
    <property type="molecule type" value="Genomic_DNA"/>
</dbReference>
<comment type="caution">
    <text evidence="1">The sequence shown here is derived from an EMBL/GenBank/DDBJ whole genome shotgun (WGS) entry which is preliminary data.</text>
</comment>
<gene>
    <name evidence="1" type="ORF">GPL21_38980</name>
</gene>
<proteinExistence type="predicted"/>
<evidence type="ECO:0000313" key="1">
    <source>
        <dbReference type="EMBL" id="MVT71031.1"/>
    </source>
</evidence>
<name>A0A844T7G9_9BRAD</name>
<organism evidence="1 2">
    <name type="scientific">Bradyrhizobium pachyrhizi</name>
    <dbReference type="NCBI Taxonomy" id="280333"/>
    <lineage>
        <taxon>Bacteria</taxon>
        <taxon>Pseudomonadati</taxon>
        <taxon>Pseudomonadota</taxon>
        <taxon>Alphaproteobacteria</taxon>
        <taxon>Hyphomicrobiales</taxon>
        <taxon>Nitrobacteraceae</taxon>
        <taxon>Bradyrhizobium</taxon>
    </lineage>
</organism>
<reference evidence="1 2" key="1">
    <citation type="submission" date="2019-12" db="EMBL/GenBank/DDBJ databases">
        <title>Draft genome sequences Bradyrhizobium cajani AMBPC1010, Bradyrhizobium pachyrhizi AMBPC1040 and Bradyrhizobium yuanmingense ALSPC3051, three plant growth promoting strains isolated from nodules of Cajanus cajan L. in Dominican Republic.</title>
        <authorList>
            <person name="Flores-Felix J.D."/>
            <person name="Araujo J."/>
            <person name="Diaz-Alcantara C."/>
            <person name="Gonzalez-Andres F."/>
            <person name="Velazquez E."/>
        </authorList>
    </citation>
    <scope>NUCLEOTIDE SEQUENCE [LARGE SCALE GENOMIC DNA]</scope>
    <source>
        <strain evidence="1 2">1040</strain>
    </source>
</reference>
<dbReference type="Proteomes" id="UP000436468">
    <property type="component" value="Unassembled WGS sequence"/>
</dbReference>
<evidence type="ECO:0000313" key="2">
    <source>
        <dbReference type="Proteomes" id="UP000436468"/>
    </source>
</evidence>
<dbReference type="AlphaFoldDB" id="A0A844T7G9"/>
<dbReference type="RefSeq" id="WP_157348675.1">
    <property type="nucleotide sequence ID" value="NZ_WQNF01000058.1"/>
</dbReference>
<protein>
    <recommendedName>
        <fullName evidence="3">Transposase</fullName>
    </recommendedName>
</protein>
<evidence type="ECO:0008006" key="3">
    <source>
        <dbReference type="Google" id="ProtNLM"/>
    </source>
</evidence>
<keyword evidence="2" id="KW-1185">Reference proteome</keyword>